<dbReference type="OrthoDB" id="1684102at2759"/>
<evidence type="ECO:0000256" key="5">
    <source>
        <dbReference type="SAM" id="MobiDB-lite"/>
    </source>
</evidence>
<protein>
    <recommendedName>
        <fullName evidence="7">Amino acid transporter transmembrane domain-containing protein</fullName>
    </recommendedName>
</protein>
<comment type="subcellular location">
    <subcellularLocation>
        <location evidence="1">Membrane</location>
        <topology evidence="1">Multi-pass membrane protein</topology>
    </subcellularLocation>
</comment>
<feature type="domain" description="Amino acid transporter transmembrane" evidence="7">
    <location>
        <begin position="63"/>
        <end position="439"/>
    </location>
</feature>
<keyword evidence="4 6" id="KW-0472">Membrane</keyword>
<dbReference type="PANTHER" id="PTHR22950">
    <property type="entry name" value="AMINO ACID TRANSPORTER"/>
    <property type="match status" value="1"/>
</dbReference>
<evidence type="ECO:0000256" key="2">
    <source>
        <dbReference type="ARBA" id="ARBA00022692"/>
    </source>
</evidence>
<comment type="caution">
    <text evidence="8">The sequence shown here is derived from an EMBL/GenBank/DDBJ whole genome shotgun (WGS) entry which is preliminary data.</text>
</comment>
<feature type="transmembrane region" description="Helical" evidence="6">
    <location>
        <begin position="178"/>
        <end position="199"/>
    </location>
</feature>
<feature type="region of interest" description="Disordered" evidence="5">
    <location>
        <begin position="1"/>
        <end position="62"/>
    </location>
</feature>
<evidence type="ECO:0000313" key="9">
    <source>
        <dbReference type="Proteomes" id="UP000789595"/>
    </source>
</evidence>
<keyword evidence="3 6" id="KW-1133">Transmembrane helix</keyword>
<evidence type="ECO:0000259" key="7">
    <source>
        <dbReference type="Pfam" id="PF01490"/>
    </source>
</evidence>
<feature type="transmembrane region" description="Helical" evidence="6">
    <location>
        <begin position="91"/>
        <end position="112"/>
    </location>
</feature>
<feature type="transmembrane region" description="Helical" evidence="6">
    <location>
        <begin position="386"/>
        <end position="407"/>
    </location>
</feature>
<evidence type="ECO:0000256" key="3">
    <source>
        <dbReference type="ARBA" id="ARBA00022989"/>
    </source>
</evidence>
<evidence type="ECO:0000313" key="8">
    <source>
        <dbReference type="EMBL" id="CAH0379947.1"/>
    </source>
</evidence>
<feature type="transmembrane region" description="Helical" evidence="6">
    <location>
        <begin position="359"/>
        <end position="380"/>
    </location>
</feature>
<dbReference type="Pfam" id="PF01490">
    <property type="entry name" value="Aa_trans"/>
    <property type="match status" value="1"/>
</dbReference>
<dbReference type="InterPro" id="IPR013057">
    <property type="entry name" value="AA_transpt_TM"/>
</dbReference>
<accession>A0A8J2T319</accession>
<feature type="transmembrane region" description="Helical" evidence="6">
    <location>
        <begin position="282"/>
        <end position="308"/>
    </location>
</feature>
<gene>
    <name evidence="8" type="ORF">PECAL_6P15840</name>
</gene>
<evidence type="ECO:0000256" key="6">
    <source>
        <dbReference type="SAM" id="Phobius"/>
    </source>
</evidence>
<proteinExistence type="predicted"/>
<feature type="transmembrane region" description="Helical" evidence="6">
    <location>
        <begin position="328"/>
        <end position="347"/>
    </location>
</feature>
<evidence type="ECO:0000256" key="1">
    <source>
        <dbReference type="ARBA" id="ARBA00004141"/>
    </source>
</evidence>
<dbReference type="GO" id="GO:0015179">
    <property type="term" value="F:L-amino acid transmembrane transporter activity"/>
    <property type="evidence" value="ECO:0007669"/>
    <property type="project" value="TreeGrafter"/>
</dbReference>
<reference evidence="8" key="1">
    <citation type="submission" date="2021-11" db="EMBL/GenBank/DDBJ databases">
        <authorList>
            <consortium name="Genoscope - CEA"/>
            <person name="William W."/>
        </authorList>
    </citation>
    <scope>NUCLEOTIDE SEQUENCE</scope>
</reference>
<dbReference type="GO" id="GO:0016020">
    <property type="term" value="C:membrane"/>
    <property type="evidence" value="ECO:0007669"/>
    <property type="project" value="UniProtKB-SubCell"/>
</dbReference>
<sequence length="448" mass="46810">MASQQQPPQPPATYTNLQAAAEDGAVETRNPLAPPPPTGADEPRPTGAAEPLQPPIEPEEPDGSKFRAVVAIVRCMVGPAALYIPKGFADAGLGGGLVCVTIAMALFAFGMARLIASWRHARASGVTTPGLDGVAYALAGKWAGHLATFCVTAMQCGVGVTYYIFVAENIDMLAPSRYNLTMGAVILAMAVVEAPLSLFKRLQRLHGLNAAGNLLVALALLTIFAVALERLDREGPAPSNYGVGPPGKVLTFAGTAVFAFEGTASIVVPVCDATARAHRGSLEYVVVGATAAVALAYALFGIACSLAFGRRVDVIVAESLPQTWWPGGLVRLAYVLVVLVTFPLQLFPVSDLVSRGRQGWWSALPRLALVGVLALLAFAFRHRLDHVVSLLGALACAPLALVVGPWAHLSVAATPRARLLDRACICVGWVICVAATANALVTWRDAAS</sequence>
<keyword evidence="2 6" id="KW-0812">Transmembrane</keyword>
<dbReference type="EMBL" id="CAKKNE010000006">
    <property type="protein sequence ID" value="CAH0379947.1"/>
    <property type="molecule type" value="Genomic_DNA"/>
</dbReference>
<evidence type="ECO:0000256" key="4">
    <source>
        <dbReference type="ARBA" id="ARBA00023136"/>
    </source>
</evidence>
<dbReference type="AlphaFoldDB" id="A0A8J2T319"/>
<name>A0A8J2T319_9STRA</name>
<dbReference type="PANTHER" id="PTHR22950:SF666">
    <property type="entry name" value="VACUOLAR AMINO ACID TRANSPORTER 4"/>
    <property type="match status" value="1"/>
</dbReference>
<dbReference type="Proteomes" id="UP000789595">
    <property type="component" value="Unassembled WGS sequence"/>
</dbReference>
<feature type="transmembrane region" description="Helical" evidence="6">
    <location>
        <begin position="211"/>
        <end position="229"/>
    </location>
</feature>
<organism evidence="8 9">
    <name type="scientific">Pelagomonas calceolata</name>
    <dbReference type="NCBI Taxonomy" id="35677"/>
    <lineage>
        <taxon>Eukaryota</taxon>
        <taxon>Sar</taxon>
        <taxon>Stramenopiles</taxon>
        <taxon>Ochrophyta</taxon>
        <taxon>Pelagophyceae</taxon>
        <taxon>Pelagomonadales</taxon>
        <taxon>Pelagomonadaceae</taxon>
        <taxon>Pelagomonas</taxon>
    </lineage>
</organism>
<keyword evidence="9" id="KW-1185">Reference proteome</keyword>
<feature type="transmembrane region" description="Helical" evidence="6">
    <location>
        <begin position="419"/>
        <end position="441"/>
    </location>
</feature>
<feature type="transmembrane region" description="Helical" evidence="6">
    <location>
        <begin position="146"/>
        <end position="166"/>
    </location>
</feature>